<proteinExistence type="predicted"/>
<organism evidence="1 2">
    <name type="scientific">Eleusine coracana subsp. coracana</name>
    <dbReference type="NCBI Taxonomy" id="191504"/>
    <lineage>
        <taxon>Eukaryota</taxon>
        <taxon>Viridiplantae</taxon>
        <taxon>Streptophyta</taxon>
        <taxon>Embryophyta</taxon>
        <taxon>Tracheophyta</taxon>
        <taxon>Spermatophyta</taxon>
        <taxon>Magnoliopsida</taxon>
        <taxon>Liliopsida</taxon>
        <taxon>Poales</taxon>
        <taxon>Poaceae</taxon>
        <taxon>PACMAD clade</taxon>
        <taxon>Chloridoideae</taxon>
        <taxon>Cynodonteae</taxon>
        <taxon>Eleusininae</taxon>
        <taxon>Eleusine</taxon>
    </lineage>
</organism>
<comment type="caution">
    <text evidence="1">The sequence shown here is derived from an EMBL/GenBank/DDBJ whole genome shotgun (WGS) entry which is preliminary data.</text>
</comment>
<protein>
    <submittedName>
        <fullName evidence="1">Uncharacterized protein</fullName>
    </submittedName>
</protein>
<accession>A0AAV5FKN6</accession>
<evidence type="ECO:0000313" key="2">
    <source>
        <dbReference type="Proteomes" id="UP001054889"/>
    </source>
</evidence>
<dbReference type="AlphaFoldDB" id="A0AAV5FKN6"/>
<reference evidence="1" key="2">
    <citation type="submission" date="2021-12" db="EMBL/GenBank/DDBJ databases">
        <title>Resequencing data analysis of finger millet.</title>
        <authorList>
            <person name="Hatakeyama M."/>
            <person name="Aluri S."/>
            <person name="Balachadran M.T."/>
            <person name="Sivarajan S.R."/>
            <person name="Poveda L."/>
            <person name="Shimizu-Inatsugi R."/>
            <person name="Schlapbach R."/>
            <person name="Sreeman S.M."/>
            <person name="Shimizu K.K."/>
        </authorList>
    </citation>
    <scope>NUCLEOTIDE SEQUENCE</scope>
</reference>
<name>A0AAV5FKN6_ELECO</name>
<reference evidence="1" key="1">
    <citation type="journal article" date="2018" name="DNA Res.">
        <title>Multiple hybrid de novo genome assembly of finger millet, an orphan allotetraploid crop.</title>
        <authorList>
            <person name="Hatakeyama M."/>
            <person name="Aluri S."/>
            <person name="Balachadran M.T."/>
            <person name="Sivarajan S.R."/>
            <person name="Patrignani A."/>
            <person name="Gruter S."/>
            <person name="Poveda L."/>
            <person name="Shimizu-Inatsugi R."/>
            <person name="Baeten J."/>
            <person name="Francoijs K.J."/>
            <person name="Nataraja K.N."/>
            <person name="Reddy Y.A.N."/>
            <person name="Phadnis S."/>
            <person name="Ravikumar R.L."/>
            <person name="Schlapbach R."/>
            <person name="Sreeman S.M."/>
            <person name="Shimizu K.K."/>
        </authorList>
    </citation>
    <scope>NUCLEOTIDE SEQUENCE</scope>
</reference>
<dbReference type="EMBL" id="BQKI01000088">
    <property type="protein sequence ID" value="GJN35347.1"/>
    <property type="molecule type" value="Genomic_DNA"/>
</dbReference>
<keyword evidence="2" id="KW-1185">Reference proteome</keyword>
<evidence type="ECO:0000313" key="1">
    <source>
        <dbReference type="EMBL" id="GJN35347.1"/>
    </source>
</evidence>
<sequence length="111" mass="12674">MKNCGPRKDLCSIDWWTEPQQESFKGVAVAEDIPSPENIQDPSNSGGLQQTSSESRFILANGCNLTRAQRDSIDALESKIRPEIPMYVTHINKTNMSDRFLVRFQYSSYMR</sequence>
<gene>
    <name evidence="1" type="primary">gb24105</name>
    <name evidence="1" type="ORF">PR202_gb24105</name>
</gene>
<dbReference type="Proteomes" id="UP001054889">
    <property type="component" value="Unassembled WGS sequence"/>
</dbReference>